<organism evidence="2 3">
    <name type="scientific">Jannaschia pagri</name>
    <dbReference type="NCBI Taxonomy" id="2829797"/>
    <lineage>
        <taxon>Bacteria</taxon>
        <taxon>Pseudomonadati</taxon>
        <taxon>Pseudomonadota</taxon>
        <taxon>Alphaproteobacteria</taxon>
        <taxon>Rhodobacterales</taxon>
        <taxon>Roseobacteraceae</taxon>
        <taxon>Jannaschia</taxon>
    </lineage>
</organism>
<name>A0ABQ4NRW9_9RHOB</name>
<protein>
    <recommendedName>
        <fullName evidence="4">YgjV family protein</fullName>
    </recommendedName>
</protein>
<gene>
    <name evidence="2" type="ORF">JANAI62_37190</name>
</gene>
<comment type="caution">
    <text evidence="2">The sequence shown here is derived from an EMBL/GenBank/DDBJ whole genome shotgun (WGS) entry which is preliminary data.</text>
</comment>
<accession>A0ABQ4NRW9</accession>
<feature type="transmembrane region" description="Helical" evidence="1">
    <location>
        <begin position="32"/>
        <end position="53"/>
    </location>
</feature>
<dbReference type="Proteomes" id="UP000786693">
    <property type="component" value="Unassembled WGS sequence"/>
</dbReference>
<keyword evidence="1" id="KW-0472">Membrane</keyword>
<evidence type="ECO:0000313" key="2">
    <source>
        <dbReference type="EMBL" id="GIT97096.1"/>
    </source>
</evidence>
<evidence type="ECO:0000313" key="3">
    <source>
        <dbReference type="Proteomes" id="UP000786693"/>
    </source>
</evidence>
<keyword evidence="1" id="KW-1133">Transmembrane helix</keyword>
<keyword evidence="1" id="KW-0812">Transmembrane</keyword>
<proteinExistence type="predicted"/>
<dbReference type="EMBL" id="BPFH01000011">
    <property type="protein sequence ID" value="GIT97096.1"/>
    <property type="molecule type" value="Genomic_DNA"/>
</dbReference>
<evidence type="ECO:0008006" key="4">
    <source>
        <dbReference type="Google" id="ProtNLM"/>
    </source>
</evidence>
<evidence type="ECO:0000256" key="1">
    <source>
        <dbReference type="SAM" id="Phobius"/>
    </source>
</evidence>
<reference evidence="2 3" key="1">
    <citation type="submission" date="2021-05" db="EMBL/GenBank/DDBJ databases">
        <title>Bacteria Genome sequencing.</title>
        <authorList>
            <person name="Takabe Y."/>
            <person name="Nakajima Y."/>
            <person name="Suzuki S."/>
            <person name="Shiozaki T."/>
        </authorList>
    </citation>
    <scope>NUCLEOTIDE SEQUENCE [LARGE SCALE GENOMIC DNA]</scope>
    <source>
        <strain evidence="2 3">AI_62</strain>
    </source>
</reference>
<keyword evidence="3" id="KW-1185">Reference proteome</keyword>
<sequence length="74" mass="8506">MPKFVTAMLLMMIAFSVGMIRRKAAILARHTIAVAMLNLFYLAHKAMLFWRILHPRQMVSLLSIQLTRYVACAL</sequence>